<dbReference type="EMBL" id="PNHE01000004">
    <property type="protein sequence ID" value="PMC58926.1"/>
    <property type="molecule type" value="Genomic_DNA"/>
</dbReference>
<feature type="signal peptide" evidence="1">
    <location>
        <begin position="1"/>
        <end position="23"/>
    </location>
</feature>
<keyword evidence="4" id="KW-1185">Reference proteome</keyword>
<dbReference type="AlphaFoldDB" id="A0A2N6SPF9"/>
<accession>A0A2N6SPF9</accession>
<protein>
    <recommendedName>
        <fullName evidence="2">PepSY domain-containing protein</fullName>
    </recommendedName>
</protein>
<gene>
    <name evidence="3" type="ORF">CJ205_01795</name>
</gene>
<feature type="chain" id="PRO_5014749936" description="PepSY domain-containing protein" evidence="1">
    <location>
        <begin position="24"/>
        <end position="150"/>
    </location>
</feature>
<dbReference type="STRING" id="84521.SAMN04487994_101515"/>
<dbReference type="InterPro" id="IPR046350">
    <property type="entry name" value="Cystatin_sf"/>
</dbReference>
<dbReference type="Gene3D" id="3.10.450.40">
    <property type="match status" value="1"/>
</dbReference>
<keyword evidence="1" id="KW-0732">Signal</keyword>
<evidence type="ECO:0000313" key="4">
    <source>
        <dbReference type="Proteomes" id="UP000235682"/>
    </source>
</evidence>
<evidence type="ECO:0000259" key="2">
    <source>
        <dbReference type="Pfam" id="PF03413"/>
    </source>
</evidence>
<dbReference type="Pfam" id="PF03413">
    <property type="entry name" value="PepSY"/>
    <property type="match status" value="1"/>
</dbReference>
<reference evidence="3 4" key="1">
    <citation type="submission" date="2017-09" db="EMBL/GenBank/DDBJ databases">
        <title>Bacterial strain isolated from the female urinary microbiota.</title>
        <authorList>
            <person name="Thomas-White K."/>
            <person name="Kumar N."/>
            <person name="Forster S."/>
            <person name="Putonti C."/>
            <person name="Lawley T."/>
            <person name="Wolfe A.J."/>
        </authorList>
    </citation>
    <scope>NUCLEOTIDE SEQUENCE [LARGE SCALE GENOMIC DNA]</scope>
    <source>
        <strain evidence="3 4">UMB0852</strain>
    </source>
</reference>
<feature type="domain" description="PepSY" evidence="2">
    <location>
        <begin position="88"/>
        <end position="145"/>
    </location>
</feature>
<dbReference type="InterPro" id="IPR025711">
    <property type="entry name" value="PepSY"/>
</dbReference>
<comment type="caution">
    <text evidence="3">The sequence shown here is derived from an EMBL/GenBank/DDBJ whole genome shotgun (WGS) entry which is preliminary data.</text>
</comment>
<organism evidence="3 4">
    <name type="scientific">Dolosicoccus paucivorans</name>
    <dbReference type="NCBI Taxonomy" id="84521"/>
    <lineage>
        <taxon>Bacteria</taxon>
        <taxon>Bacillati</taxon>
        <taxon>Bacillota</taxon>
        <taxon>Bacilli</taxon>
        <taxon>Lactobacillales</taxon>
        <taxon>Aerococcaceae</taxon>
        <taxon>Dolosicoccus</taxon>
    </lineage>
</organism>
<name>A0A2N6SPF9_9LACT</name>
<evidence type="ECO:0000256" key="1">
    <source>
        <dbReference type="SAM" id="SignalP"/>
    </source>
</evidence>
<dbReference type="SUPFAM" id="SSF54403">
    <property type="entry name" value="Cystatin/monellin"/>
    <property type="match status" value="2"/>
</dbReference>
<sequence>MTFIVLMISLTFLLLFMKTQSKANQAEEEAVSLIEYEMPVKQVHHFYWTTIQKAYFSLDFTNGDDERKYAIIEQDGGQSHYFDYDTLITQEEAASIAQSEKDIQKIIQVRLGLKDTLPVWEVTSKQEDGRLDYLYIDATTGDIVDSIENI</sequence>
<dbReference type="Proteomes" id="UP000235682">
    <property type="component" value="Unassembled WGS sequence"/>
</dbReference>
<proteinExistence type="predicted"/>
<evidence type="ECO:0000313" key="3">
    <source>
        <dbReference type="EMBL" id="PMC58926.1"/>
    </source>
</evidence>